<evidence type="ECO:0000313" key="2">
    <source>
        <dbReference type="Proteomes" id="UP000016922"/>
    </source>
</evidence>
<gene>
    <name evidence="1" type="ORF">GLAREA_08048</name>
</gene>
<dbReference type="HOGENOM" id="CLU_2622240_0_0_1"/>
<protein>
    <submittedName>
        <fullName evidence="1">Uncharacterized protein</fullName>
    </submittedName>
</protein>
<dbReference type="EMBL" id="KE145373">
    <property type="protein sequence ID" value="EPE24198.1"/>
    <property type="molecule type" value="Genomic_DNA"/>
</dbReference>
<dbReference type="AlphaFoldDB" id="S3DC12"/>
<accession>S3DC12</accession>
<organism evidence="1 2">
    <name type="scientific">Glarea lozoyensis (strain ATCC 20868 / MF5171)</name>
    <dbReference type="NCBI Taxonomy" id="1116229"/>
    <lineage>
        <taxon>Eukaryota</taxon>
        <taxon>Fungi</taxon>
        <taxon>Dikarya</taxon>
        <taxon>Ascomycota</taxon>
        <taxon>Pezizomycotina</taxon>
        <taxon>Leotiomycetes</taxon>
        <taxon>Helotiales</taxon>
        <taxon>Helotiaceae</taxon>
        <taxon>Glarea</taxon>
    </lineage>
</organism>
<name>S3DC12_GLAL2</name>
<sequence length="78" mass="8210">MNDVSFAGNASGGGFAMDLALESVRDWGASHLTPPGTRRPKNGAAVVRGEVGSVDSSPRSPLLYNATPFYFLSRLQLA</sequence>
<evidence type="ECO:0000313" key="1">
    <source>
        <dbReference type="EMBL" id="EPE24198.1"/>
    </source>
</evidence>
<reference evidence="1 2" key="1">
    <citation type="journal article" date="2013" name="BMC Genomics">
        <title>Genomics-driven discovery of the pneumocandin biosynthetic gene cluster in the fungus Glarea lozoyensis.</title>
        <authorList>
            <person name="Chen L."/>
            <person name="Yue Q."/>
            <person name="Zhang X."/>
            <person name="Xiang M."/>
            <person name="Wang C."/>
            <person name="Li S."/>
            <person name="Che Y."/>
            <person name="Ortiz-Lopez F.J."/>
            <person name="Bills G.F."/>
            <person name="Liu X."/>
            <person name="An Z."/>
        </authorList>
    </citation>
    <scope>NUCLEOTIDE SEQUENCE [LARGE SCALE GENOMIC DNA]</scope>
    <source>
        <strain evidence="2">ATCC 20868 / MF5171</strain>
    </source>
</reference>
<proteinExistence type="predicted"/>
<dbReference type="GeneID" id="19467099"/>
<dbReference type="RefSeq" id="XP_008088286.1">
    <property type="nucleotide sequence ID" value="XM_008090095.1"/>
</dbReference>
<keyword evidence="2" id="KW-1185">Reference proteome</keyword>
<dbReference type="Proteomes" id="UP000016922">
    <property type="component" value="Unassembled WGS sequence"/>
</dbReference>
<dbReference type="KEGG" id="glz:GLAREA_08048"/>